<dbReference type="HOGENOM" id="CLU_2166455_0_0_5"/>
<reference evidence="2 3" key="1">
    <citation type="journal article" date="2001" name="Proc. Natl. Acad. Sci. U.S.A.">
        <title>Complete genome sequence of Caulobacter crescentus.</title>
        <authorList>
            <person name="Nierman W.C."/>
            <person name="Feldblyum T.V."/>
            <person name="Laub M.T."/>
            <person name="Paulsen I.T."/>
            <person name="Nelson K.E."/>
            <person name="Eisen J.A."/>
            <person name="Heidelberg J.F."/>
            <person name="Alley M.R."/>
            <person name="Ohta N."/>
            <person name="Maddock J.R."/>
            <person name="Potocka I."/>
            <person name="Nelson W.C."/>
            <person name="Newton A."/>
            <person name="Stephens C."/>
            <person name="Phadke N.D."/>
            <person name="Ely B."/>
            <person name="DeBoy R.T."/>
            <person name="Dodson R.J."/>
            <person name="Durkin A.S."/>
            <person name="Gwinn M.L."/>
            <person name="Haft D.H."/>
            <person name="Kolonay J.F."/>
            <person name="Smit J."/>
            <person name="Craven M.B."/>
            <person name="Khouri H."/>
            <person name="Shetty J."/>
            <person name="Berry K."/>
            <person name="Utterback T."/>
            <person name="Tran K."/>
            <person name="Wolf A."/>
            <person name="Vamathevan J."/>
            <person name="Ermolaeva M."/>
            <person name="White O."/>
            <person name="Salzberg S.L."/>
            <person name="Venter J.C."/>
            <person name="Shapiro L."/>
            <person name="Fraser C.M."/>
        </authorList>
    </citation>
    <scope>NUCLEOTIDE SEQUENCE [LARGE SCALE GENOMIC DNA]</scope>
    <source>
        <strain evidence="3">ATCC 19089 / CB15</strain>
    </source>
</reference>
<proteinExistence type="predicted"/>
<evidence type="ECO:0000256" key="1">
    <source>
        <dbReference type="SAM" id="MobiDB-lite"/>
    </source>
</evidence>
<dbReference type="BioCyc" id="CAULO:CC1246-MONOMER"/>
<protein>
    <submittedName>
        <fullName evidence="2">Uncharacterized protein</fullName>
    </submittedName>
</protein>
<dbReference type="EnsemblBacteria" id="AAK23227">
    <property type="protein sequence ID" value="AAK23227"/>
    <property type="gene ID" value="CC_1246"/>
</dbReference>
<accession>Q9A8V5</accession>
<feature type="region of interest" description="Disordered" evidence="1">
    <location>
        <begin position="1"/>
        <end position="73"/>
    </location>
</feature>
<name>Q9A8V5_CAUVC</name>
<dbReference type="PIR" id="G87403">
    <property type="entry name" value="G87403"/>
</dbReference>
<keyword evidence="3" id="KW-1185">Reference proteome</keyword>
<dbReference type="EMBL" id="AE005673">
    <property type="protein sequence ID" value="AAK23227.1"/>
    <property type="molecule type" value="Genomic_DNA"/>
</dbReference>
<dbReference type="AlphaFoldDB" id="Q9A8V5"/>
<evidence type="ECO:0000313" key="3">
    <source>
        <dbReference type="Proteomes" id="UP000001816"/>
    </source>
</evidence>
<sequence>MPPEGKAPIQNPPDDSRTSICDEPDRALDETDSGTYKRASVGPAVSSRAQTRFARRPDIAPPTSFERGAISGHHPRQATVGDICFADAAYGAHLGSELVFEMVRDAGAAH</sequence>
<dbReference type="KEGG" id="ccr:CC_1246"/>
<gene>
    <name evidence="2" type="ordered locus">CC_1246</name>
</gene>
<dbReference type="Proteomes" id="UP000001816">
    <property type="component" value="Chromosome"/>
</dbReference>
<dbReference type="STRING" id="190650.CC_1246"/>
<evidence type="ECO:0000313" key="2">
    <source>
        <dbReference type="EMBL" id="AAK23227.1"/>
    </source>
</evidence>
<organism evidence="2 3">
    <name type="scientific">Caulobacter vibrioides (strain ATCC 19089 / CIP 103742 / CB 15)</name>
    <name type="common">Caulobacter crescentus</name>
    <dbReference type="NCBI Taxonomy" id="190650"/>
    <lineage>
        <taxon>Bacteria</taxon>
        <taxon>Pseudomonadati</taxon>
        <taxon>Pseudomonadota</taxon>
        <taxon>Alphaproteobacteria</taxon>
        <taxon>Caulobacterales</taxon>
        <taxon>Caulobacteraceae</taxon>
        <taxon>Caulobacter</taxon>
    </lineage>
</organism>